<proteinExistence type="predicted"/>
<evidence type="ECO:0008006" key="4">
    <source>
        <dbReference type="Google" id="ProtNLM"/>
    </source>
</evidence>
<feature type="region of interest" description="Disordered" evidence="1">
    <location>
        <begin position="1"/>
        <end position="36"/>
    </location>
</feature>
<dbReference type="Proteomes" id="UP000006882">
    <property type="component" value="Chromosome G4"/>
</dbReference>
<protein>
    <recommendedName>
        <fullName evidence="4">AT hook motif-containing protein</fullName>
    </recommendedName>
</protein>
<dbReference type="PANTHER" id="PTHR34682">
    <property type="entry name" value="AT HOOK MOTIF-CONTAINING PROTEIN"/>
    <property type="match status" value="1"/>
</dbReference>
<evidence type="ECO:0000313" key="2">
    <source>
        <dbReference type="EMBL" id="ONI13255.1"/>
    </source>
</evidence>
<name>A0A251PS46_PRUPE</name>
<feature type="compositionally biased region" description="Polar residues" evidence="1">
    <location>
        <begin position="1"/>
        <end position="16"/>
    </location>
</feature>
<dbReference type="Gramene" id="ONI13255">
    <property type="protein sequence ID" value="ONI13255"/>
    <property type="gene ID" value="PRUPE_4G212100"/>
</dbReference>
<dbReference type="AlphaFoldDB" id="A0A251PS46"/>
<sequence length="350" mass="37877">MSQADQGNNPDASSNIHMKRKRGRPRKYPKLNLEEDTRVPNAQNLNPRVNAGIGIPPVPPGFDGRNEYQSHHAAPNNSTTDVMVGTIVSGVIDGAFDGGYLLSVRVGNSHTTLRGVVFKPGRYTSVSAENDVAPDVQMIRRNAIPIPVAPPKNGSIPTNQVPLNSEPTSAAPQAADLATSRVKQVPSVPPSNGSIPSNQMPIVGNQSSVFEGEQNDDGTCNQPSTETLIQEEAKSMRRPDIPFEKLVTEVVKRIDNPSQATLQSTDIHIEGSKSTGNEMENDMDQPLVIEPLQAIQPKGHSTPVSKPLEDSRNGKMSELLQVLQESMREREEPQAEVSTTGPRQNLDEPS</sequence>
<feature type="compositionally biased region" description="Basic residues" evidence="1">
    <location>
        <begin position="17"/>
        <end position="29"/>
    </location>
</feature>
<gene>
    <name evidence="2" type="ORF">PRUPE_4G212100</name>
</gene>
<accession>A0A251PS46</accession>
<dbReference type="InterPro" id="IPR045881">
    <property type="entry name" value="MNM1-like"/>
</dbReference>
<evidence type="ECO:0000313" key="3">
    <source>
        <dbReference type="Proteomes" id="UP000006882"/>
    </source>
</evidence>
<dbReference type="EMBL" id="CM007654">
    <property type="protein sequence ID" value="ONI13255.1"/>
    <property type="molecule type" value="Genomic_DNA"/>
</dbReference>
<organism evidence="2 3">
    <name type="scientific">Prunus persica</name>
    <name type="common">Peach</name>
    <name type="synonym">Amygdalus persica</name>
    <dbReference type="NCBI Taxonomy" id="3760"/>
    <lineage>
        <taxon>Eukaryota</taxon>
        <taxon>Viridiplantae</taxon>
        <taxon>Streptophyta</taxon>
        <taxon>Embryophyta</taxon>
        <taxon>Tracheophyta</taxon>
        <taxon>Spermatophyta</taxon>
        <taxon>Magnoliopsida</taxon>
        <taxon>eudicotyledons</taxon>
        <taxon>Gunneridae</taxon>
        <taxon>Pentapetalae</taxon>
        <taxon>rosids</taxon>
        <taxon>fabids</taxon>
        <taxon>Rosales</taxon>
        <taxon>Rosaceae</taxon>
        <taxon>Amygdaloideae</taxon>
        <taxon>Amygdaleae</taxon>
        <taxon>Prunus</taxon>
    </lineage>
</organism>
<feature type="region of interest" description="Disordered" evidence="1">
    <location>
        <begin position="294"/>
        <end position="350"/>
    </location>
</feature>
<dbReference type="PANTHER" id="PTHR34682:SF1">
    <property type="entry name" value="PROTEIN METABOLIC NETWORK MODULATOR 1"/>
    <property type="match status" value="1"/>
</dbReference>
<reference evidence="2 3" key="1">
    <citation type="journal article" date="2013" name="Nat. Genet.">
        <title>The high-quality draft genome of peach (Prunus persica) identifies unique patterns of genetic diversity, domestication and genome evolution.</title>
        <authorList>
            <consortium name="International Peach Genome Initiative"/>
            <person name="Verde I."/>
            <person name="Abbott A.G."/>
            <person name="Scalabrin S."/>
            <person name="Jung S."/>
            <person name="Shu S."/>
            <person name="Marroni F."/>
            <person name="Zhebentyayeva T."/>
            <person name="Dettori M.T."/>
            <person name="Grimwood J."/>
            <person name="Cattonaro F."/>
            <person name="Zuccolo A."/>
            <person name="Rossini L."/>
            <person name="Jenkins J."/>
            <person name="Vendramin E."/>
            <person name="Meisel L.A."/>
            <person name="Decroocq V."/>
            <person name="Sosinski B."/>
            <person name="Prochnik S."/>
            <person name="Mitros T."/>
            <person name="Policriti A."/>
            <person name="Cipriani G."/>
            <person name="Dondini L."/>
            <person name="Ficklin S."/>
            <person name="Goodstein D.M."/>
            <person name="Xuan P."/>
            <person name="Del Fabbro C."/>
            <person name="Aramini V."/>
            <person name="Copetti D."/>
            <person name="Gonzalez S."/>
            <person name="Horner D.S."/>
            <person name="Falchi R."/>
            <person name="Lucas S."/>
            <person name="Mica E."/>
            <person name="Maldonado J."/>
            <person name="Lazzari B."/>
            <person name="Bielenberg D."/>
            <person name="Pirona R."/>
            <person name="Miculan M."/>
            <person name="Barakat A."/>
            <person name="Testolin R."/>
            <person name="Stella A."/>
            <person name="Tartarini S."/>
            <person name="Tonutti P."/>
            <person name="Arus P."/>
            <person name="Orellana A."/>
            <person name="Wells C."/>
            <person name="Main D."/>
            <person name="Vizzotto G."/>
            <person name="Silva H."/>
            <person name="Salamini F."/>
            <person name="Schmutz J."/>
            <person name="Morgante M."/>
            <person name="Rokhsar D.S."/>
        </authorList>
    </citation>
    <scope>NUCLEOTIDE SEQUENCE [LARGE SCALE GENOMIC DNA]</scope>
    <source>
        <strain evidence="3">cv. Nemared</strain>
    </source>
</reference>
<evidence type="ECO:0000256" key="1">
    <source>
        <dbReference type="SAM" id="MobiDB-lite"/>
    </source>
</evidence>
<keyword evidence="3" id="KW-1185">Reference proteome</keyword>